<comment type="pathway">
    <text evidence="4">Cofactor biosynthesis; pyridoxine 5'-phosphate biosynthesis; pyridoxine 5'-phosphate from D-erythrose 4-phosphate: step 5/5.</text>
</comment>
<dbReference type="SUPFAM" id="SSF63892">
    <property type="entry name" value="Pyridoxine 5'-phosphate synthase"/>
    <property type="match status" value="1"/>
</dbReference>
<keyword evidence="3 4" id="KW-0664">Pyridoxine biosynthesis</keyword>
<proteinExistence type="inferred from homology"/>
<dbReference type="InterPro" id="IPR036130">
    <property type="entry name" value="Pyridoxine-5'_phos_synth"/>
</dbReference>
<dbReference type="GO" id="GO:0008615">
    <property type="term" value="P:pyridoxine biosynthetic process"/>
    <property type="evidence" value="ECO:0007669"/>
    <property type="project" value="UniProtKB-UniRule"/>
</dbReference>
<feature type="active site" description="Proton acceptor" evidence="4">
    <location>
        <position position="69"/>
    </location>
</feature>
<organism evidence="6 7">
    <name type="scientific">Chlorobaculum limnaeum</name>
    <dbReference type="NCBI Taxonomy" id="274537"/>
    <lineage>
        <taxon>Bacteria</taxon>
        <taxon>Pseudomonadati</taxon>
        <taxon>Chlorobiota</taxon>
        <taxon>Chlorobiia</taxon>
        <taxon>Chlorobiales</taxon>
        <taxon>Chlorobiaceae</taxon>
        <taxon>Chlorobaculum</taxon>
    </lineage>
</organism>
<dbReference type="Gene3D" id="3.20.20.70">
    <property type="entry name" value="Aldolase class I"/>
    <property type="match status" value="1"/>
</dbReference>
<feature type="active site" description="Proton acceptor" evidence="4">
    <location>
        <position position="42"/>
    </location>
</feature>
<dbReference type="NCBIfam" id="TIGR00559">
    <property type="entry name" value="pdxJ"/>
    <property type="match status" value="1"/>
</dbReference>
<dbReference type="HAMAP" id="MF_00279">
    <property type="entry name" value="PdxJ"/>
    <property type="match status" value="1"/>
</dbReference>
<feature type="binding site" evidence="4">
    <location>
        <position position="6"/>
    </location>
    <ligand>
        <name>3-amino-2-oxopropyl phosphate</name>
        <dbReference type="ChEBI" id="CHEBI:57279"/>
    </ligand>
</feature>
<dbReference type="GO" id="GO:0033856">
    <property type="term" value="F:pyridoxine 5'-phosphate synthase activity"/>
    <property type="evidence" value="ECO:0007669"/>
    <property type="project" value="UniProtKB-UniRule"/>
</dbReference>
<evidence type="ECO:0000256" key="1">
    <source>
        <dbReference type="ARBA" id="ARBA00022490"/>
    </source>
</evidence>
<feature type="binding site" evidence="4">
    <location>
        <position position="191"/>
    </location>
    <ligand>
        <name>3-amino-2-oxopropyl phosphate</name>
        <dbReference type="ChEBI" id="CHEBI:57279"/>
    </ligand>
</feature>
<dbReference type="GO" id="GO:0005829">
    <property type="term" value="C:cytosol"/>
    <property type="evidence" value="ECO:0007669"/>
    <property type="project" value="TreeGrafter"/>
</dbReference>
<evidence type="ECO:0000256" key="3">
    <source>
        <dbReference type="ARBA" id="ARBA00023096"/>
    </source>
</evidence>
<evidence type="ECO:0000313" key="6">
    <source>
        <dbReference type="EMBL" id="AOS82954.1"/>
    </source>
</evidence>
<name>A0A1D8D3X2_CHLLM</name>
<dbReference type="Proteomes" id="UP000095185">
    <property type="component" value="Chromosome"/>
</dbReference>
<evidence type="ECO:0000256" key="4">
    <source>
        <dbReference type="HAMAP-Rule" id="MF_00279"/>
    </source>
</evidence>
<feature type="binding site" evidence="4">
    <location>
        <begin position="212"/>
        <end position="213"/>
    </location>
    <ligand>
        <name>3-amino-2-oxopropyl phosphate</name>
        <dbReference type="ChEBI" id="CHEBI:57279"/>
    </ligand>
</feature>
<accession>A0A1D8D3X2</accession>
<keyword evidence="1 4" id="KW-0963">Cytoplasm</keyword>
<feature type="binding site" evidence="4">
    <location>
        <position position="99"/>
    </location>
    <ligand>
        <name>1-deoxy-D-xylulose 5-phosphate</name>
        <dbReference type="ChEBI" id="CHEBI:57792"/>
    </ligand>
</feature>
<feature type="binding site" evidence="4">
    <location>
        <position position="49"/>
    </location>
    <ligand>
        <name>1-deoxy-D-xylulose 5-phosphate</name>
        <dbReference type="ChEBI" id="CHEBI:57792"/>
    </ligand>
</feature>
<evidence type="ECO:0000256" key="2">
    <source>
        <dbReference type="ARBA" id="ARBA00022679"/>
    </source>
</evidence>
<feature type="site" description="Transition state stabilizer" evidence="4">
    <location>
        <position position="150"/>
    </location>
</feature>
<feature type="binding site" evidence="4">
    <location>
        <begin position="8"/>
        <end position="9"/>
    </location>
    <ligand>
        <name>1-deoxy-D-xylulose 5-phosphate</name>
        <dbReference type="ChEBI" id="CHEBI:57792"/>
    </ligand>
</feature>
<comment type="catalytic activity">
    <reaction evidence="4">
        <text>3-amino-2-oxopropyl phosphate + 1-deoxy-D-xylulose 5-phosphate = pyridoxine 5'-phosphate + phosphate + 2 H2O + H(+)</text>
        <dbReference type="Rhea" id="RHEA:15265"/>
        <dbReference type="ChEBI" id="CHEBI:15377"/>
        <dbReference type="ChEBI" id="CHEBI:15378"/>
        <dbReference type="ChEBI" id="CHEBI:43474"/>
        <dbReference type="ChEBI" id="CHEBI:57279"/>
        <dbReference type="ChEBI" id="CHEBI:57792"/>
        <dbReference type="ChEBI" id="CHEBI:58589"/>
        <dbReference type="EC" id="2.6.99.2"/>
    </reaction>
</comment>
<dbReference type="InterPro" id="IPR013785">
    <property type="entry name" value="Aldolase_TIM"/>
</dbReference>
<dbReference type="PANTHER" id="PTHR30456:SF0">
    <property type="entry name" value="PYRIDOXINE 5'-PHOSPHATE SYNTHASE"/>
    <property type="match status" value="1"/>
</dbReference>
<dbReference type="Pfam" id="PF03740">
    <property type="entry name" value="PdxJ"/>
    <property type="match status" value="1"/>
</dbReference>
<evidence type="ECO:0000256" key="5">
    <source>
        <dbReference type="NCBIfam" id="TIGR00559"/>
    </source>
</evidence>
<dbReference type="RefSeq" id="WP_069808684.1">
    <property type="nucleotide sequence ID" value="NZ_CP017305.1"/>
</dbReference>
<feature type="binding site" evidence="4">
    <location>
        <position position="17"/>
    </location>
    <ligand>
        <name>3-amino-2-oxopropyl phosphate</name>
        <dbReference type="ChEBI" id="CHEBI:57279"/>
    </ligand>
</feature>
<feature type="binding site" evidence="4">
    <location>
        <position position="44"/>
    </location>
    <ligand>
        <name>1-deoxy-D-xylulose 5-phosphate</name>
        <dbReference type="ChEBI" id="CHEBI:57792"/>
    </ligand>
</feature>
<dbReference type="PANTHER" id="PTHR30456">
    <property type="entry name" value="PYRIDOXINE 5'-PHOSPHATE SYNTHASE"/>
    <property type="match status" value="1"/>
</dbReference>
<dbReference type="OrthoDB" id="9806590at2"/>
<dbReference type="EMBL" id="CP017305">
    <property type="protein sequence ID" value="AOS82954.1"/>
    <property type="molecule type" value="Genomic_DNA"/>
</dbReference>
<dbReference type="InterPro" id="IPR004569">
    <property type="entry name" value="PyrdxlP_synth_PdxJ"/>
</dbReference>
<keyword evidence="2 4" id="KW-0808">Transferase</keyword>
<dbReference type="CDD" id="cd00003">
    <property type="entry name" value="PNPsynthase"/>
    <property type="match status" value="1"/>
</dbReference>
<dbReference type="EC" id="2.6.99.2" evidence="4 5"/>
<feature type="active site" description="Proton donor" evidence="4">
    <location>
        <position position="190"/>
    </location>
</feature>
<dbReference type="KEGG" id="clz:BIU88_01605"/>
<protein>
    <recommendedName>
        <fullName evidence="4 5">Pyridoxine 5'-phosphate synthase</fullName>
        <shortName evidence="4">PNP synthase</shortName>
        <ecNumber evidence="4 5">2.6.99.2</ecNumber>
    </recommendedName>
</protein>
<comment type="function">
    <text evidence="4">Catalyzes the complicated ring closure reaction between the two acyclic compounds 1-deoxy-D-xylulose-5-phosphate (DXP) and 3-amino-2-oxopropyl phosphate (1-amino-acetone-3-phosphate or AAP) to form pyridoxine 5'-phosphate (PNP) and inorganic phosphate.</text>
</comment>
<comment type="similarity">
    <text evidence="4">Belongs to the PNP synthase family.</text>
</comment>
<reference evidence="6" key="1">
    <citation type="submission" date="2016-09" db="EMBL/GenBank/DDBJ databases">
        <title>Genome sequence of Chlorobaculum limnaeum.</title>
        <authorList>
            <person name="Liu Z."/>
            <person name="Tank M."/>
            <person name="Bryant D.A."/>
        </authorList>
    </citation>
    <scope>NUCLEOTIDE SEQUENCE [LARGE SCALE GENOMIC DNA]</scope>
    <source>
        <strain evidence="6">DSM 1677</strain>
    </source>
</reference>
<dbReference type="AlphaFoldDB" id="A0A1D8D3X2"/>
<sequence>MRLAVNIDHIATLRNARNEGHPDPVEAALLAEKHGAAGIVCHLREDRRHIKDDDLARLREEITTKLDLEMAMTDEMQAVALAVKPNLVTLVPEKREELTTEGGFAIQKHFTRLAGFVKPLRDKEIGVSIFIEPEAEAIALAAEAGANIVEFHTGTYSLLTSNEERAEELERIRKSARIAREMGLTVVAGHGLSVLNIAPFKELHDIEEVSIGHAIISRAVLIGLPAAIQEILDLIRR</sequence>
<dbReference type="NCBIfam" id="NF003627">
    <property type="entry name" value="PRK05265.1-5"/>
    <property type="match status" value="1"/>
</dbReference>
<dbReference type="UniPathway" id="UPA00244">
    <property type="reaction ID" value="UER00313"/>
</dbReference>
<gene>
    <name evidence="4" type="primary">pdxJ</name>
    <name evidence="6" type="ORF">BIU88_01605</name>
</gene>
<keyword evidence="7" id="KW-1185">Reference proteome</keyword>
<dbReference type="NCBIfam" id="NF003625">
    <property type="entry name" value="PRK05265.1-3"/>
    <property type="match status" value="1"/>
</dbReference>
<evidence type="ECO:0000313" key="7">
    <source>
        <dbReference type="Proteomes" id="UP000095185"/>
    </source>
</evidence>
<dbReference type="STRING" id="274537.BIU88_01605"/>
<comment type="subunit">
    <text evidence="4">Homooctamer; tetramer of dimers.</text>
</comment>
<comment type="subcellular location">
    <subcellularLocation>
        <location evidence="4">Cytoplasm</location>
    </subcellularLocation>
</comment>